<organism evidence="2 3">
    <name type="scientific">Stagnimonas aquatica</name>
    <dbReference type="NCBI Taxonomy" id="2689987"/>
    <lineage>
        <taxon>Bacteria</taxon>
        <taxon>Pseudomonadati</taxon>
        <taxon>Pseudomonadota</taxon>
        <taxon>Gammaproteobacteria</taxon>
        <taxon>Nevskiales</taxon>
        <taxon>Nevskiaceae</taxon>
        <taxon>Stagnimonas</taxon>
    </lineage>
</organism>
<evidence type="ECO:0000256" key="1">
    <source>
        <dbReference type="SAM" id="Phobius"/>
    </source>
</evidence>
<dbReference type="AlphaFoldDB" id="A0A3N0V140"/>
<feature type="transmembrane region" description="Helical" evidence="1">
    <location>
        <begin position="117"/>
        <end position="142"/>
    </location>
</feature>
<keyword evidence="1" id="KW-0472">Membrane</keyword>
<protein>
    <submittedName>
        <fullName evidence="2">Uncharacterized protein</fullName>
    </submittedName>
</protein>
<dbReference type="InParanoid" id="A0A3N0V140"/>
<dbReference type="RefSeq" id="WP_123212838.1">
    <property type="nucleotide sequence ID" value="NZ_RJVO01000009.1"/>
</dbReference>
<reference evidence="2 3" key="1">
    <citation type="submission" date="2018-10" db="EMBL/GenBank/DDBJ databases">
        <authorList>
            <person name="Chen W.-M."/>
        </authorList>
    </citation>
    <scope>NUCLEOTIDE SEQUENCE [LARGE SCALE GENOMIC DNA]</scope>
    <source>
        <strain evidence="2 3">THS-13</strain>
    </source>
</reference>
<keyword evidence="3" id="KW-1185">Reference proteome</keyword>
<keyword evidence="1" id="KW-0812">Transmembrane</keyword>
<accession>A0A3N0V140</accession>
<feature type="transmembrane region" description="Helical" evidence="1">
    <location>
        <begin position="73"/>
        <end position="96"/>
    </location>
</feature>
<dbReference type="EMBL" id="RJVO01000009">
    <property type="protein sequence ID" value="ROH86443.1"/>
    <property type="molecule type" value="Genomic_DNA"/>
</dbReference>
<keyword evidence="1" id="KW-1133">Transmembrane helix</keyword>
<comment type="caution">
    <text evidence="2">The sequence shown here is derived from an EMBL/GenBank/DDBJ whole genome shotgun (WGS) entry which is preliminary data.</text>
</comment>
<sequence>MTADQLCLLAAGLFFLTGLLTGVWKYLCIVRSPESQAPVYVDIAHRSSLMYAFSAILLREFLPYSPLSATGTLWAVAAPLLFFALAISTYVLHGLLRDTDNQLRAPHRLGQATLPALAIHGFMWLLVVAEIGGFALLFWGFLRSLG</sequence>
<name>A0A3N0V140_9GAMM</name>
<proteinExistence type="predicted"/>
<evidence type="ECO:0000313" key="3">
    <source>
        <dbReference type="Proteomes" id="UP000282106"/>
    </source>
</evidence>
<evidence type="ECO:0000313" key="2">
    <source>
        <dbReference type="EMBL" id="ROH86443.1"/>
    </source>
</evidence>
<dbReference type="Proteomes" id="UP000282106">
    <property type="component" value="Unassembled WGS sequence"/>
</dbReference>
<gene>
    <name evidence="2" type="ORF">ED208_15515</name>
</gene>